<keyword evidence="5 8" id="KW-0238">DNA-binding</keyword>
<keyword evidence="9" id="KW-0234">DNA repair</keyword>
<dbReference type="GO" id="GO:0046982">
    <property type="term" value="F:protein heterodimerization activity"/>
    <property type="evidence" value="ECO:0007669"/>
    <property type="project" value="InterPro"/>
</dbReference>
<comment type="similarity">
    <text evidence="9">Belongs to the helicase family.</text>
</comment>
<dbReference type="Pfam" id="PF05970">
    <property type="entry name" value="PIF1"/>
    <property type="match status" value="1"/>
</dbReference>
<keyword evidence="6 8" id="KW-0539">Nucleus</keyword>
<keyword evidence="4 8" id="KW-0158">Chromosome</keyword>
<dbReference type="SMART" id="SM00417">
    <property type="entry name" value="H4"/>
    <property type="match status" value="1"/>
</dbReference>
<dbReference type="GO" id="GO:0000723">
    <property type="term" value="P:telomere maintenance"/>
    <property type="evidence" value="ECO:0007669"/>
    <property type="project" value="InterPro"/>
</dbReference>
<dbReference type="InterPro" id="IPR010285">
    <property type="entry name" value="DNA_helicase_pif1-like_DEAD"/>
</dbReference>
<dbReference type="CDD" id="cd22912">
    <property type="entry name" value="HFD_H4"/>
    <property type="match status" value="1"/>
</dbReference>
<evidence type="ECO:0000256" key="9">
    <source>
        <dbReference type="RuleBase" id="RU363044"/>
    </source>
</evidence>
<evidence type="ECO:0000256" key="3">
    <source>
        <dbReference type="ARBA" id="ARBA00006564"/>
    </source>
</evidence>
<dbReference type="Pfam" id="PF14214">
    <property type="entry name" value="Helitron_like_N"/>
    <property type="match status" value="1"/>
</dbReference>
<comment type="catalytic activity">
    <reaction evidence="9">
        <text>ATP + H2O = ADP + phosphate + H(+)</text>
        <dbReference type="Rhea" id="RHEA:13065"/>
        <dbReference type="ChEBI" id="CHEBI:15377"/>
        <dbReference type="ChEBI" id="CHEBI:15378"/>
        <dbReference type="ChEBI" id="CHEBI:30616"/>
        <dbReference type="ChEBI" id="CHEBI:43474"/>
        <dbReference type="ChEBI" id="CHEBI:456216"/>
        <dbReference type="EC" id="5.6.2.3"/>
    </reaction>
</comment>
<dbReference type="GO" id="GO:0006281">
    <property type="term" value="P:DNA repair"/>
    <property type="evidence" value="ECO:0007669"/>
    <property type="project" value="UniProtKB-KW"/>
</dbReference>
<keyword evidence="9" id="KW-0227">DNA damage</keyword>
<gene>
    <name evidence="12" type="ORF">WJX81_004658</name>
</gene>
<keyword evidence="13" id="KW-1185">Reference proteome</keyword>
<keyword evidence="9" id="KW-0347">Helicase</keyword>
<evidence type="ECO:0000256" key="5">
    <source>
        <dbReference type="ARBA" id="ARBA00023125"/>
    </source>
</evidence>
<dbReference type="GO" id="GO:0016787">
    <property type="term" value="F:hydrolase activity"/>
    <property type="evidence" value="ECO:0007669"/>
    <property type="project" value="UniProtKB-KW"/>
</dbReference>
<protein>
    <recommendedName>
        <fullName evidence="8 9">Multifunctional fusion protein</fullName>
    </recommendedName>
    <domain>
        <recommendedName>
            <fullName evidence="9">ATP-dependent DNA helicase</fullName>
            <ecNumber evidence="9">5.6.2.3</ecNumber>
        </recommendedName>
    </domain>
    <domain>
        <recommendedName>
            <fullName evidence="8">Histone H4</fullName>
        </recommendedName>
    </domain>
</protein>
<dbReference type="PRINTS" id="PR00623">
    <property type="entry name" value="HISTONEH4"/>
</dbReference>
<comment type="function">
    <text evidence="8">Core component of nucleosome. Nucleosomes wrap and compact DNA into chromatin, limiting DNA accessibility to the cellular machineries which require DNA as a template. Histones thereby play a central role in transcription regulation, DNA repair, DNA replication and chromosomal stability. DNA accessibility is regulated via a complex set of post-translational modifications of histones, also called histone code, and nucleosome remodeling.</text>
</comment>
<sequence length="647" mass="70983">MASTAIKVDNRWEGADGLFVIHVDEGLDQRRCNAPAAPEVAGVHNISDLSAAYMPLHFPLLFPRGEPGWHPGILPRDAPAVMAGDRGAAPDQRTTVTPKEFAAFHLHARPAGIGSDHLLRGTRLLQEYIIDSYCVMEGNDLRYLQNHQRDIRAECYQGFPNWPDITAQLLPGQAAVDRPDVVARVFKLMVVAALEDLLDRQVLGTVVGHTYAIEWQKRGLPHMHLLLIFYDAAQPRSADDCDAIVCAELPNPNTEPSLYATITQCMMHGPCGVHHHDAPCMKDGRCSKHYPREFQEATTDAEGGYPVYRWPSRQRVHFHPDADLQQVAAAPPQTMLTAWMAKNREDPAAHGVLLLKDLMHSATPFGGKVVLLGGDFRQVLPVVPKGEGIVSLSADCCERDDDSALYVTEYLNSLSPSGLPPHKLVLKILDRVGRTYPGLRLARRGGVKRMTAEVYGDSRSALIAFLRPILHDVVVLVEHGRRFTVTVPDVLLALKRKGRTLFGFGEAMPELREAAALLRRRPTAAARKAATEVLAAEERASAAALGATPAGGAPAERDDGAADACVGDLPDGVYDRLQNALSDFRFSPDNRFRSVFKVDALMAGVAAQLPHEARVLCTRRSLRHVLLALQEERNALTLDGDDVYFCC</sequence>
<dbReference type="InterPro" id="IPR001951">
    <property type="entry name" value="Histone_H4"/>
</dbReference>
<dbReference type="GO" id="GO:0005524">
    <property type="term" value="F:ATP binding"/>
    <property type="evidence" value="ECO:0007669"/>
    <property type="project" value="UniProtKB-KW"/>
</dbReference>
<reference evidence="12 13" key="1">
    <citation type="journal article" date="2024" name="Nat. Commun.">
        <title>Phylogenomics reveals the evolutionary origins of lichenization in chlorophyte algae.</title>
        <authorList>
            <person name="Puginier C."/>
            <person name="Libourel C."/>
            <person name="Otte J."/>
            <person name="Skaloud P."/>
            <person name="Haon M."/>
            <person name="Grisel S."/>
            <person name="Petersen M."/>
            <person name="Berrin J.G."/>
            <person name="Delaux P.M."/>
            <person name="Dal Grande F."/>
            <person name="Keller J."/>
        </authorList>
    </citation>
    <scope>NUCLEOTIDE SEQUENCE [LARGE SCALE GENOMIC DNA]</scope>
    <source>
        <strain evidence="12 13">SAG 245.80</strain>
    </source>
</reference>
<evidence type="ECO:0000259" key="11">
    <source>
        <dbReference type="Pfam" id="PF14214"/>
    </source>
</evidence>
<dbReference type="AlphaFoldDB" id="A0AAW1RCW9"/>
<feature type="domain" description="Helitron helicase-like" evidence="11">
    <location>
        <begin position="160"/>
        <end position="227"/>
    </location>
</feature>
<evidence type="ECO:0000313" key="13">
    <source>
        <dbReference type="Proteomes" id="UP001445335"/>
    </source>
</evidence>
<dbReference type="EC" id="5.6.2.3" evidence="9"/>
<dbReference type="GO" id="GO:0043139">
    <property type="term" value="F:5'-3' DNA helicase activity"/>
    <property type="evidence" value="ECO:0007669"/>
    <property type="project" value="UniProtKB-EC"/>
</dbReference>
<keyword evidence="7 8" id="KW-0544">Nucleosome core</keyword>
<feature type="domain" description="DNA helicase Pif1-like DEAD-box helicase" evidence="10">
    <location>
        <begin position="355"/>
        <end position="387"/>
    </location>
</feature>
<dbReference type="GO" id="GO:0006310">
    <property type="term" value="P:DNA recombination"/>
    <property type="evidence" value="ECO:0007669"/>
    <property type="project" value="UniProtKB-KW"/>
</dbReference>
<dbReference type="Gene3D" id="1.10.20.10">
    <property type="entry name" value="Histone, subunit A"/>
    <property type="match status" value="1"/>
</dbReference>
<dbReference type="GO" id="GO:0005634">
    <property type="term" value="C:nucleus"/>
    <property type="evidence" value="ECO:0007669"/>
    <property type="project" value="UniProtKB-SubCell"/>
</dbReference>
<comment type="caution">
    <text evidence="12">The sequence shown here is derived from an EMBL/GenBank/DDBJ whole genome shotgun (WGS) entry which is preliminary data.</text>
</comment>
<accession>A0AAW1RCW9</accession>
<dbReference type="PANTHER" id="PTHR10492">
    <property type="match status" value="1"/>
</dbReference>
<dbReference type="EMBL" id="JALJOU010000047">
    <property type="protein sequence ID" value="KAK9831351.1"/>
    <property type="molecule type" value="Genomic_DNA"/>
</dbReference>
<evidence type="ECO:0000256" key="7">
    <source>
        <dbReference type="ARBA" id="ARBA00023269"/>
    </source>
</evidence>
<name>A0AAW1RCW9_9CHLO</name>
<evidence type="ECO:0000256" key="2">
    <source>
        <dbReference type="ARBA" id="ARBA00004286"/>
    </source>
</evidence>
<keyword evidence="9" id="KW-0067">ATP-binding</keyword>
<dbReference type="Proteomes" id="UP001445335">
    <property type="component" value="Unassembled WGS sequence"/>
</dbReference>
<evidence type="ECO:0000256" key="4">
    <source>
        <dbReference type="ARBA" id="ARBA00022454"/>
    </source>
</evidence>
<proteinExistence type="inferred from homology"/>
<evidence type="ECO:0000313" key="12">
    <source>
        <dbReference type="EMBL" id="KAK9831351.1"/>
    </source>
</evidence>
<evidence type="ECO:0000259" key="10">
    <source>
        <dbReference type="Pfam" id="PF05970"/>
    </source>
</evidence>
<dbReference type="PANTHER" id="PTHR10492:SF57">
    <property type="entry name" value="ATP-DEPENDENT DNA HELICASE"/>
    <property type="match status" value="1"/>
</dbReference>
<keyword evidence="9" id="KW-0547">Nucleotide-binding</keyword>
<comment type="cofactor">
    <cofactor evidence="9">
        <name>Mg(2+)</name>
        <dbReference type="ChEBI" id="CHEBI:18420"/>
    </cofactor>
</comment>
<evidence type="ECO:0000256" key="6">
    <source>
        <dbReference type="ARBA" id="ARBA00023242"/>
    </source>
</evidence>
<dbReference type="GO" id="GO:0003677">
    <property type="term" value="F:DNA binding"/>
    <property type="evidence" value="ECO:0007669"/>
    <property type="project" value="UniProtKB-KW"/>
</dbReference>
<dbReference type="InterPro" id="IPR009072">
    <property type="entry name" value="Histone-fold"/>
</dbReference>
<keyword evidence="9" id="KW-0378">Hydrolase</keyword>
<comment type="subunit">
    <text evidence="8">The nucleosome is a histone octamer containing two molecules each of H2A, H2B, H3 and H4 assembled in one H3-H4 heterotetramer and two H2A-H2B heterodimers. The octamer wraps approximately 147 bp of DNA.</text>
</comment>
<comment type="subcellular location">
    <subcellularLocation>
        <location evidence="2">Chromosome</location>
    </subcellularLocation>
    <subcellularLocation>
        <location evidence="1">Nucleus</location>
    </subcellularLocation>
</comment>
<organism evidence="12 13">
    <name type="scientific">Elliptochloris bilobata</name>
    <dbReference type="NCBI Taxonomy" id="381761"/>
    <lineage>
        <taxon>Eukaryota</taxon>
        <taxon>Viridiplantae</taxon>
        <taxon>Chlorophyta</taxon>
        <taxon>core chlorophytes</taxon>
        <taxon>Trebouxiophyceae</taxon>
        <taxon>Trebouxiophyceae incertae sedis</taxon>
        <taxon>Elliptochloris clade</taxon>
        <taxon>Elliptochloris</taxon>
    </lineage>
</organism>
<dbReference type="SUPFAM" id="SSF47113">
    <property type="entry name" value="Histone-fold"/>
    <property type="match status" value="1"/>
</dbReference>
<dbReference type="GO" id="GO:0030527">
    <property type="term" value="F:structural constituent of chromatin"/>
    <property type="evidence" value="ECO:0007669"/>
    <property type="project" value="InterPro"/>
</dbReference>
<evidence type="ECO:0000256" key="1">
    <source>
        <dbReference type="ARBA" id="ARBA00004123"/>
    </source>
</evidence>
<keyword evidence="9" id="KW-0233">DNA recombination</keyword>
<dbReference type="GO" id="GO:0000786">
    <property type="term" value="C:nucleosome"/>
    <property type="evidence" value="ECO:0007669"/>
    <property type="project" value="UniProtKB-KW"/>
</dbReference>
<comment type="similarity">
    <text evidence="3 8">Belongs to the histone H4 family.</text>
</comment>
<dbReference type="InterPro" id="IPR025476">
    <property type="entry name" value="Helitron_helicase-like"/>
</dbReference>
<evidence type="ECO:0000256" key="8">
    <source>
        <dbReference type="RuleBase" id="RU000528"/>
    </source>
</evidence>